<reference evidence="2 3" key="3">
    <citation type="journal article" date="2016" name="Sci. Rep.">
        <title>Genome-wide diversity and gene expression profiling of Babesia microti isolates identify polymorphic genes that mediate host-pathogen interactions.</title>
        <authorList>
            <person name="Silva J.C."/>
            <person name="Cornillot E."/>
            <person name="McCracken C."/>
            <person name="Usmani-Brown S."/>
            <person name="Dwivedi A."/>
            <person name="Ifeonu O.O."/>
            <person name="Crabtree J."/>
            <person name="Gotia H.T."/>
            <person name="Virji A.Z."/>
            <person name="Reynes C."/>
            <person name="Colinge J."/>
            <person name="Kumar V."/>
            <person name="Lawres L."/>
            <person name="Pazzi J.E."/>
            <person name="Pablo J.V."/>
            <person name="Hung C."/>
            <person name="Brancato J."/>
            <person name="Kumari P."/>
            <person name="Orvis J."/>
            <person name="Tretina K."/>
            <person name="Chibucos M."/>
            <person name="Ott S."/>
            <person name="Sadzewicz L."/>
            <person name="Sengamalay N."/>
            <person name="Shetty A.C."/>
            <person name="Su Q."/>
            <person name="Tallon L."/>
            <person name="Fraser C.M."/>
            <person name="Frutos R."/>
            <person name="Molina D.M."/>
            <person name="Krause P.J."/>
            <person name="Ben Mamoun C."/>
        </authorList>
    </citation>
    <scope>NUCLEOTIDE SEQUENCE [LARGE SCALE GENOMIC DNA]</scope>
    <source>
        <strain evidence="2 3">RI</strain>
    </source>
</reference>
<dbReference type="KEGG" id="bmic:BMR1_03g04182"/>
<organism evidence="2 3">
    <name type="scientific">Babesia microti (strain RI)</name>
    <dbReference type="NCBI Taxonomy" id="1133968"/>
    <lineage>
        <taxon>Eukaryota</taxon>
        <taxon>Sar</taxon>
        <taxon>Alveolata</taxon>
        <taxon>Apicomplexa</taxon>
        <taxon>Aconoidasida</taxon>
        <taxon>Piroplasmida</taxon>
        <taxon>Babesiidae</taxon>
        <taxon>Babesia</taxon>
    </lineage>
</organism>
<accession>A0A1R4ACB4</accession>
<keyword evidence="1" id="KW-0472">Membrane</keyword>
<dbReference type="AlphaFoldDB" id="A0A1R4ACB4"/>
<name>A0A1R4ACB4_BABMR</name>
<keyword evidence="1" id="KW-1133">Transmembrane helix</keyword>
<evidence type="ECO:0000313" key="2">
    <source>
        <dbReference type="EMBL" id="SJK86647.1"/>
    </source>
</evidence>
<evidence type="ECO:0000313" key="3">
    <source>
        <dbReference type="Proteomes" id="UP000002899"/>
    </source>
</evidence>
<reference evidence="2 3" key="2">
    <citation type="journal article" date="2013" name="PLoS ONE">
        <title>Whole genome mapping and re-organization of the nuclear and mitochondrial genomes of Babesia microti isolates.</title>
        <authorList>
            <person name="Cornillot E."/>
            <person name="Dassouli A."/>
            <person name="Garg A."/>
            <person name="Pachikara N."/>
            <person name="Randazzo S."/>
            <person name="Depoix D."/>
            <person name="Carcy B."/>
            <person name="Delbecq S."/>
            <person name="Frutos R."/>
            <person name="Silva J.C."/>
            <person name="Sutton R."/>
            <person name="Krause P.J."/>
            <person name="Mamoun C.B."/>
        </authorList>
    </citation>
    <scope>NUCLEOTIDE SEQUENCE [LARGE SCALE GENOMIC DNA]</scope>
    <source>
        <strain evidence="2 3">RI</strain>
    </source>
</reference>
<sequence length="129" mass="14609">MGWRKSGLIGIIIILPFVPYSISLRYFNFMQTQQSNKELLRALSDCTELNADSLGVIRCINEKTNIPDNSIVYSFPACLGHFIHKTAMNYSLCDPKEINCLEAIGYCIPTFLRCIFGMKNYSFNCTSTS</sequence>
<evidence type="ECO:0000256" key="1">
    <source>
        <dbReference type="SAM" id="Phobius"/>
    </source>
</evidence>
<keyword evidence="3" id="KW-1185">Reference proteome</keyword>
<dbReference type="VEuPathDB" id="PiroplasmaDB:BMR1_03g04182"/>
<reference evidence="2 3" key="1">
    <citation type="journal article" date="2012" name="Nucleic Acids Res.">
        <title>Sequencing of the smallest Apicomplexan genome from the human pathogen Babesia microti.</title>
        <authorList>
            <person name="Cornillot E."/>
            <person name="Hadj-Kaddour K."/>
            <person name="Dassouli A."/>
            <person name="Noel B."/>
            <person name="Ranwez V."/>
            <person name="Vacherie B."/>
            <person name="Augagneur Y."/>
            <person name="Bres V."/>
            <person name="Duclos A."/>
            <person name="Randazzo S."/>
            <person name="Carcy B."/>
            <person name="Debierre-Grockiego F."/>
            <person name="Delbecq S."/>
            <person name="Moubri-Menage K."/>
            <person name="Shams-Eldin H."/>
            <person name="Usmani-Brown S."/>
            <person name="Bringaud F."/>
            <person name="Wincker P."/>
            <person name="Vivares C.P."/>
            <person name="Schwarz R.T."/>
            <person name="Schetters T.P."/>
            <person name="Krause P.J."/>
            <person name="Gorenflot A."/>
            <person name="Berry V."/>
            <person name="Barbe V."/>
            <person name="Ben Mamoun C."/>
        </authorList>
    </citation>
    <scope>NUCLEOTIDE SEQUENCE [LARGE SCALE GENOMIC DNA]</scope>
    <source>
        <strain evidence="2 3">RI</strain>
    </source>
</reference>
<proteinExistence type="predicted"/>
<keyword evidence="1" id="KW-0812">Transmembrane</keyword>
<dbReference type="GeneID" id="24425484"/>
<feature type="transmembrane region" description="Helical" evidence="1">
    <location>
        <begin position="6"/>
        <end position="27"/>
    </location>
</feature>
<protein>
    <submittedName>
        <fullName evidence="2">Uncharacterized protein</fullName>
    </submittedName>
</protein>
<dbReference type="Proteomes" id="UP000002899">
    <property type="component" value="Chromosome III"/>
</dbReference>
<dbReference type="RefSeq" id="XP_012649448.2">
    <property type="nucleotide sequence ID" value="XM_012793994.2"/>
</dbReference>
<dbReference type="EMBL" id="LN871598">
    <property type="protein sequence ID" value="SJK86647.1"/>
    <property type="molecule type" value="Genomic_DNA"/>
</dbReference>